<dbReference type="InterPro" id="IPR050707">
    <property type="entry name" value="HTH_MetabolicPath_Reg"/>
</dbReference>
<accession>A0A6J6G3D1</accession>
<dbReference type="AlphaFoldDB" id="A0A6J6G3D1"/>
<dbReference type="GO" id="GO:0003700">
    <property type="term" value="F:DNA-binding transcription factor activity"/>
    <property type="evidence" value="ECO:0007669"/>
    <property type="project" value="TreeGrafter"/>
</dbReference>
<dbReference type="InterPro" id="IPR011991">
    <property type="entry name" value="ArsR-like_HTH"/>
</dbReference>
<evidence type="ECO:0000256" key="2">
    <source>
        <dbReference type="ARBA" id="ARBA00023125"/>
    </source>
</evidence>
<dbReference type="Gene3D" id="3.30.450.40">
    <property type="match status" value="2"/>
</dbReference>
<dbReference type="GO" id="GO:0003677">
    <property type="term" value="F:DNA binding"/>
    <property type="evidence" value="ECO:0007669"/>
    <property type="project" value="UniProtKB-KW"/>
</dbReference>
<protein>
    <submittedName>
        <fullName evidence="6">Unannotated protein</fullName>
    </submittedName>
</protein>
<dbReference type="InterPro" id="IPR036390">
    <property type="entry name" value="WH_DNA-bd_sf"/>
</dbReference>
<dbReference type="PROSITE" id="PS51077">
    <property type="entry name" value="HTH_ICLR"/>
    <property type="match status" value="1"/>
</dbReference>
<dbReference type="CDD" id="cd00090">
    <property type="entry name" value="HTH_ARSR"/>
    <property type="match status" value="1"/>
</dbReference>
<dbReference type="SMART" id="SM00346">
    <property type="entry name" value="HTH_ICLR"/>
    <property type="match status" value="1"/>
</dbReference>
<keyword evidence="3" id="KW-0804">Transcription</keyword>
<dbReference type="Pfam" id="PF01614">
    <property type="entry name" value="IclR_C"/>
    <property type="match status" value="1"/>
</dbReference>
<dbReference type="Gene3D" id="1.10.10.10">
    <property type="entry name" value="Winged helix-like DNA-binding domain superfamily/Winged helix DNA-binding domain"/>
    <property type="match status" value="1"/>
</dbReference>
<keyword evidence="1" id="KW-0805">Transcription regulation</keyword>
<evidence type="ECO:0000259" key="5">
    <source>
        <dbReference type="PROSITE" id="PS51078"/>
    </source>
</evidence>
<dbReference type="InterPro" id="IPR005471">
    <property type="entry name" value="Tscrpt_reg_IclR_N"/>
</dbReference>
<organism evidence="6">
    <name type="scientific">freshwater metagenome</name>
    <dbReference type="NCBI Taxonomy" id="449393"/>
    <lineage>
        <taxon>unclassified sequences</taxon>
        <taxon>metagenomes</taxon>
        <taxon>ecological metagenomes</taxon>
    </lineage>
</organism>
<dbReference type="PANTHER" id="PTHR30136">
    <property type="entry name" value="HELIX-TURN-HELIX TRANSCRIPTIONAL REGULATOR, ICLR FAMILY"/>
    <property type="match status" value="1"/>
</dbReference>
<dbReference type="InterPro" id="IPR014757">
    <property type="entry name" value="Tscrpt_reg_IclR_C"/>
</dbReference>
<evidence type="ECO:0000313" key="6">
    <source>
        <dbReference type="EMBL" id="CAB4595611.1"/>
    </source>
</evidence>
<evidence type="ECO:0000259" key="4">
    <source>
        <dbReference type="PROSITE" id="PS51077"/>
    </source>
</evidence>
<gene>
    <name evidence="6" type="ORF">UFOPK1835_00040</name>
</gene>
<dbReference type="GO" id="GO:0045892">
    <property type="term" value="P:negative regulation of DNA-templated transcription"/>
    <property type="evidence" value="ECO:0007669"/>
    <property type="project" value="TreeGrafter"/>
</dbReference>
<feature type="domain" description="IclR-ED" evidence="5">
    <location>
        <begin position="68"/>
        <end position="218"/>
    </location>
</feature>
<dbReference type="SUPFAM" id="SSF46785">
    <property type="entry name" value="Winged helix' DNA-binding domain"/>
    <property type="match status" value="1"/>
</dbReference>
<proteinExistence type="predicted"/>
<feature type="domain" description="HTH iclR-type" evidence="4">
    <location>
        <begin position="8"/>
        <end position="67"/>
    </location>
</feature>
<evidence type="ECO:0000256" key="3">
    <source>
        <dbReference type="ARBA" id="ARBA00023163"/>
    </source>
</evidence>
<dbReference type="InterPro" id="IPR036388">
    <property type="entry name" value="WH-like_DNA-bd_sf"/>
</dbReference>
<dbReference type="InterPro" id="IPR029016">
    <property type="entry name" value="GAF-like_dom_sf"/>
</dbReference>
<dbReference type="SUPFAM" id="SSF55781">
    <property type="entry name" value="GAF domain-like"/>
    <property type="match status" value="1"/>
</dbReference>
<dbReference type="PROSITE" id="PS51078">
    <property type="entry name" value="ICLR_ED"/>
    <property type="match status" value="1"/>
</dbReference>
<sequence>MGNSVGGVGVLDKAVEVLSALEERPRSLAELVDVTGLPRATAHRLAKALESHGLVRREPDGRFALGTRLIALGRVATDGLPLAQAANEALLNLRDSTGESVQLFIREGDRRVCIAALQSLHGLRTIVPLGASLPLDAGSAGKVLSELHARASEGWVQSVGEREAGVASVSAPIRDSNGLVVAAVSVSGPIERTTRQPGRQYGSVVASAARQIEVDAGLRLEP</sequence>
<dbReference type="EMBL" id="CAEZUP010000001">
    <property type="protein sequence ID" value="CAB4595611.1"/>
    <property type="molecule type" value="Genomic_DNA"/>
</dbReference>
<dbReference type="PANTHER" id="PTHR30136:SF39">
    <property type="entry name" value="TRANSCRIPTIONAL REGULATORY PROTEIN"/>
    <property type="match status" value="1"/>
</dbReference>
<reference evidence="6" key="1">
    <citation type="submission" date="2020-05" db="EMBL/GenBank/DDBJ databases">
        <authorList>
            <person name="Chiriac C."/>
            <person name="Salcher M."/>
            <person name="Ghai R."/>
            <person name="Kavagutti S V."/>
        </authorList>
    </citation>
    <scope>NUCLEOTIDE SEQUENCE</scope>
</reference>
<evidence type="ECO:0000256" key="1">
    <source>
        <dbReference type="ARBA" id="ARBA00023015"/>
    </source>
</evidence>
<keyword evidence="2" id="KW-0238">DNA-binding</keyword>
<dbReference type="Pfam" id="PF09339">
    <property type="entry name" value="HTH_IclR"/>
    <property type="match status" value="1"/>
</dbReference>
<name>A0A6J6G3D1_9ZZZZ</name>